<reference evidence="1 2" key="1">
    <citation type="submission" date="2015-02" db="EMBL/GenBank/DDBJ databases">
        <title>Draft genome sequences of ten Microbacterium spp. with emphasis on heavy metal contaminated environments.</title>
        <authorList>
            <person name="Corretto E."/>
        </authorList>
    </citation>
    <scope>NUCLEOTIDE SEQUENCE [LARGE SCALE GENOMIC DNA]</scope>
    <source>
        <strain evidence="1 2">BEL163</strain>
    </source>
</reference>
<protein>
    <submittedName>
        <fullName evidence="1">Uncharacterized protein</fullName>
    </submittedName>
</protein>
<comment type="caution">
    <text evidence="1">The sequence shown here is derived from an EMBL/GenBank/DDBJ whole genome shotgun (WGS) entry which is preliminary data.</text>
</comment>
<name>A0A0F0KMU5_9MICO</name>
<dbReference type="EMBL" id="JYIV01000026">
    <property type="protein sequence ID" value="KJL22207.1"/>
    <property type="molecule type" value="Genomic_DNA"/>
</dbReference>
<organism evidence="1 2">
    <name type="scientific">Microbacterium oxydans</name>
    <dbReference type="NCBI Taxonomy" id="82380"/>
    <lineage>
        <taxon>Bacteria</taxon>
        <taxon>Bacillati</taxon>
        <taxon>Actinomycetota</taxon>
        <taxon>Actinomycetes</taxon>
        <taxon>Micrococcales</taxon>
        <taxon>Microbacteriaceae</taxon>
        <taxon>Microbacterium</taxon>
    </lineage>
</organism>
<gene>
    <name evidence="1" type="ORF">RN51_02087</name>
</gene>
<dbReference type="AlphaFoldDB" id="A0A0F0KMU5"/>
<accession>A0A0F0KMU5</accession>
<dbReference type="RefSeq" id="WP_197073230.1">
    <property type="nucleotide sequence ID" value="NZ_JYIV01000026.1"/>
</dbReference>
<dbReference type="PATRIC" id="fig|82380.10.peg.2098"/>
<dbReference type="Proteomes" id="UP000033725">
    <property type="component" value="Unassembled WGS sequence"/>
</dbReference>
<evidence type="ECO:0000313" key="2">
    <source>
        <dbReference type="Proteomes" id="UP000033725"/>
    </source>
</evidence>
<proteinExistence type="predicted"/>
<evidence type="ECO:0000313" key="1">
    <source>
        <dbReference type="EMBL" id="KJL22207.1"/>
    </source>
</evidence>
<sequence length="53" mass="6035">MILLIALLALAGWATVATFIELRRDGYHRTPTDWTRVAGRDAGHEAESRHVYR</sequence>